<dbReference type="AlphaFoldDB" id="A0AAV6WG74"/>
<reference evidence="1" key="1">
    <citation type="submission" date="2019-10" db="EMBL/GenBank/DDBJ databases">
        <authorList>
            <person name="Zhang R."/>
            <person name="Pan Y."/>
            <person name="Wang J."/>
            <person name="Ma R."/>
            <person name="Yu S."/>
        </authorList>
    </citation>
    <scope>NUCLEOTIDE SEQUENCE</scope>
    <source>
        <strain evidence="1">LA-IB0</strain>
        <tissue evidence="1">Leaf</tissue>
    </source>
</reference>
<evidence type="ECO:0000313" key="1">
    <source>
        <dbReference type="EMBL" id="KAG8369069.1"/>
    </source>
</evidence>
<organism evidence="1 2">
    <name type="scientific">Buddleja alternifolia</name>
    <dbReference type="NCBI Taxonomy" id="168488"/>
    <lineage>
        <taxon>Eukaryota</taxon>
        <taxon>Viridiplantae</taxon>
        <taxon>Streptophyta</taxon>
        <taxon>Embryophyta</taxon>
        <taxon>Tracheophyta</taxon>
        <taxon>Spermatophyta</taxon>
        <taxon>Magnoliopsida</taxon>
        <taxon>eudicotyledons</taxon>
        <taxon>Gunneridae</taxon>
        <taxon>Pentapetalae</taxon>
        <taxon>asterids</taxon>
        <taxon>lamiids</taxon>
        <taxon>Lamiales</taxon>
        <taxon>Scrophulariaceae</taxon>
        <taxon>Buddlejeae</taxon>
        <taxon>Buddleja</taxon>
    </lineage>
</organism>
<keyword evidence="2" id="KW-1185">Reference proteome</keyword>
<gene>
    <name evidence="1" type="ORF">BUALT_Bualt15G0111900</name>
</gene>
<dbReference type="InterPro" id="IPR012337">
    <property type="entry name" value="RNaseH-like_sf"/>
</dbReference>
<dbReference type="SUPFAM" id="SSF53098">
    <property type="entry name" value="Ribonuclease H-like"/>
    <property type="match status" value="1"/>
</dbReference>
<sequence length="211" mass="24308">MSRNTLENDIMKIYSDERVKCYNLLKKLKCRFAITTNMWTSSNNKKGFMAITGHYIDDSWVLQSCILRFIYVPAPHTAKALLGQLFQALIDWRIDRKLSTITVDNCSTNDVMLARLVEKLLRRDMLLNGKVLHMHCCAHILNLIVKDGLGVITDVIERIWDCVVYWTASPARAEKFEGCVRQLEIGSTKKLSIDCKTRWNSSYLMLETAII</sequence>
<dbReference type="EMBL" id="WHWC01000015">
    <property type="protein sequence ID" value="KAG8369069.1"/>
    <property type="molecule type" value="Genomic_DNA"/>
</dbReference>
<evidence type="ECO:0008006" key="3">
    <source>
        <dbReference type="Google" id="ProtNLM"/>
    </source>
</evidence>
<protein>
    <recommendedName>
        <fullName evidence="3">Transposase</fullName>
    </recommendedName>
</protein>
<proteinExistence type="predicted"/>
<evidence type="ECO:0000313" key="2">
    <source>
        <dbReference type="Proteomes" id="UP000826271"/>
    </source>
</evidence>
<dbReference type="PANTHER" id="PTHR46481:SF11">
    <property type="entry name" value="ZINC FINGER BED DOMAIN-CONTAINING PROTEIN RICESLEEPER 2-LIKE"/>
    <property type="match status" value="1"/>
</dbReference>
<dbReference type="Proteomes" id="UP000826271">
    <property type="component" value="Unassembled WGS sequence"/>
</dbReference>
<comment type="caution">
    <text evidence="1">The sequence shown here is derived from an EMBL/GenBank/DDBJ whole genome shotgun (WGS) entry which is preliminary data.</text>
</comment>
<dbReference type="InterPro" id="IPR052035">
    <property type="entry name" value="ZnF_BED_domain_contain"/>
</dbReference>
<dbReference type="PANTHER" id="PTHR46481">
    <property type="entry name" value="ZINC FINGER BED DOMAIN-CONTAINING PROTEIN 4"/>
    <property type="match status" value="1"/>
</dbReference>
<name>A0AAV6WG74_9LAMI</name>
<accession>A0AAV6WG74</accession>